<gene>
    <name evidence="1" type="ORF">K444DRAFT_299256</name>
</gene>
<keyword evidence="2" id="KW-1185">Reference proteome</keyword>
<dbReference type="AlphaFoldDB" id="A0A2J6SF45"/>
<dbReference type="Proteomes" id="UP000235371">
    <property type="component" value="Unassembled WGS sequence"/>
</dbReference>
<accession>A0A2J6SF45</accession>
<evidence type="ECO:0000313" key="2">
    <source>
        <dbReference type="Proteomes" id="UP000235371"/>
    </source>
</evidence>
<dbReference type="InParanoid" id="A0A2J6SF45"/>
<dbReference type="GeneID" id="36579786"/>
<dbReference type="EMBL" id="KZ613921">
    <property type="protein sequence ID" value="PMD49395.1"/>
    <property type="molecule type" value="Genomic_DNA"/>
</dbReference>
<sequence>MRAPDSAPLNWKPSRAHFKEPFEGKVQITATVTEEVPDHEIRESIEIDEKENGLKRGLRKMTRFGKRVIKKIEKWAKGMGKKIERKTGELSLRKRERRNAMSYHSTGDYMRDEGMMLAMKDREELAVYQRGRN</sequence>
<name>A0A2J6SF45_9HELO</name>
<dbReference type="OrthoDB" id="10423498at2759"/>
<proteinExistence type="predicted"/>
<protein>
    <submittedName>
        <fullName evidence="1">Uncharacterized protein</fullName>
    </submittedName>
</protein>
<organism evidence="1 2">
    <name type="scientific">Hyaloscypha bicolor E</name>
    <dbReference type="NCBI Taxonomy" id="1095630"/>
    <lineage>
        <taxon>Eukaryota</taxon>
        <taxon>Fungi</taxon>
        <taxon>Dikarya</taxon>
        <taxon>Ascomycota</taxon>
        <taxon>Pezizomycotina</taxon>
        <taxon>Leotiomycetes</taxon>
        <taxon>Helotiales</taxon>
        <taxon>Hyaloscyphaceae</taxon>
        <taxon>Hyaloscypha</taxon>
        <taxon>Hyaloscypha bicolor</taxon>
    </lineage>
</organism>
<evidence type="ECO:0000313" key="1">
    <source>
        <dbReference type="EMBL" id="PMD49395.1"/>
    </source>
</evidence>
<reference evidence="1 2" key="1">
    <citation type="submission" date="2016-04" db="EMBL/GenBank/DDBJ databases">
        <title>A degradative enzymes factory behind the ericoid mycorrhizal symbiosis.</title>
        <authorList>
            <consortium name="DOE Joint Genome Institute"/>
            <person name="Martino E."/>
            <person name="Morin E."/>
            <person name="Grelet G."/>
            <person name="Kuo A."/>
            <person name="Kohler A."/>
            <person name="Daghino S."/>
            <person name="Barry K."/>
            <person name="Choi C."/>
            <person name="Cichocki N."/>
            <person name="Clum A."/>
            <person name="Copeland A."/>
            <person name="Hainaut M."/>
            <person name="Haridas S."/>
            <person name="Labutti K."/>
            <person name="Lindquist E."/>
            <person name="Lipzen A."/>
            <person name="Khouja H.-R."/>
            <person name="Murat C."/>
            <person name="Ohm R."/>
            <person name="Olson A."/>
            <person name="Spatafora J."/>
            <person name="Veneault-Fourrey C."/>
            <person name="Henrissat B."/>
            <person name="Grigoriev I."/>
            <person name="Martin F."/>
            <person name="Perotto S."/>
        </authorList>
    </citation>
    <scope>NUCLEOTIDE SEQUENCE [LARGE SCALE GENOMIC DNA]</scope>
    <source>
        <strain evidence="1 2">E</strain>
    </source>
</reference>
<dbReference type="RefSeq" id="XP_024726299.1">
    <property type="nucleotide sequence ID" value="XM_024871704.1"/>
</dbReference>